<keyword evidence="1" id="KW-0472">Membrane</keyword>
<evidence type="ECO:0000313" key="2">
    <source>
        <dbReference type="EMBL" id="MFG6446854.1"/>
    </source>
</evidence>
<sequence length="55" mass="6270">MNHTPSVCAPTVIGIPAKIGAWLFVLWGVLHVWVGAEGLRQVRCSRHFFFFFPWS</sequence>
<comment type="caution">
    <text evidence="2">The sequence shown here is derived from an EMBL/GenBank/DDBJ whole genome shotgun (WGS) entry which is preliminary data.</text>
</comment>
<keyword evidence="1" id="KW-0812">Transmembrane</keyword>
<keyword evidence="3" id="KW-1185">Reference proteome</keyword>
<keyword evidence="1" id="KW-1133">Transmembrane helix</keyword>
<evidence type="ECO:0000313" key="3">
    <source>
        <dbReference type="Proteomes" id="UP001606099"/>
    </source>
</evidence>
<dbReference type="Proteomes" id="UP001606099">
    <property type="component" value="Unassembled WGS sequence"/>
</dbReference>
<feature type="transmembrane region" description="Helical" evidence="1">
    <location>
        <begin position="19"/>
        <end position="36"/>
    </location>
</feature>
<dbReference type="EMBL" id="JBIGHZ010000001">
    <property type="protein sequence ID" value="MFG6446854.1"/>
    <property type="molecule type" value="Genomic_DNA"/>
</dbReference>
<name>A0ABW7FR91_9BURK</name>
<organism evidence="2 3">
    <name type="scientific">Roseateles rivi</name>
    <dbReference type="NCBI Taxonomy" id="3299028"/>
    <lineage>
        <taxon>Bacteria</taxon>
        <taxon>Pseudomonadati</taxon>
        <taxon>Pseudomonadota</taxon>
        <taxon>Betaproteobacteria</taxon>
        <taxon>Burkholderiales</taxon>
        <taxon>Sphaerotilaceae</taxon>
        <taxon>Roseateles</taxon>
    </lineage>
</organism>
<reference evidence="2 3" key="1">
    <citation type="submission" date="2024-08" db="EMBL/GenBank/DDBJ databases">
        <authorList>
            <person name="Lu H."/>
        </authorList>
    </citation>
    <scope>NUCLEOTIDE SEQUENCE [LARGE SCALE GENOMIC DNA]</scope>
    <source>
        <strain evidence="2 3">BYS180W</strain>
    </source>
</reference>
<gene>
    <name evidence="2" type="ORF">ACG0Z6_01215</name>
</gene>
<protein>
    <submittedName>
        <fullName evidence="2">Uncharacterized protein</fullName>
    </submittedName>
</protein>
<proteinExistence type="predicted"/>
<dbReference type="RefSeq" id="WP_394458049.1">
    <property type="nucleotide sequence ID" value="NZ_JBIGHZ010000001.1"/>
</dbReference>
<evidence type="ECO:0000256" key="1">
    <source>
        <dbReference type="SAM" id="Phobius"/>
    </source>
</evidence>
<accession>A0ABW7FR91</accession>